<evidence type="ECO:0000313" key="3">
    <source>
        <dbReference type="EMBL" id="EMA66439.1"/>
    </source>
</evidence>
<dbReference type="AlphaFoldDB" id="M0PA49"/>
<dbReference type="Proteomes" id="UP000011575">
    <property type="component" value="Unassembled WGS sequence"/>
</dbReference>
<keyword evidence="2" id="KW-1133">Transmembrane helix</keyword>
<protein>
    <submittedName>
        <fullName evidence="3">Uncharacterized protein</fullName>
    </submittedName>
</protein>
<proteinExistence type="predicted"/>
<evidence type="ECO:0000256" key="2">
    <source>
        <dbReference type="SAM" id="Phobius"/>
    </source>
</evidence>
<organism evidence="3 4">
    <name type="scientific">Halorubrum aidingense JCM 13560</name>
    <dbReference type="NCBI Taxonomy" id="1230454"/>
    <lineage>
        <taxon>Archaea</taxon>
        <taxon>Methanobacteriati</taxon>
        <taxon>Methanobacteriota</taxon>
        <taxon>Stenosarchaea group</taxon>
        <taxon>Halobacteria</taxon>
        <taxon>Halobacteriales</taxon>
        <taxon>Haloferacaceae</taxon>
        <taxon>Halorubrum</taxon>
    </lineage>
</organism>
<gene>
    <name evidence="3" type="ORF">C461_10378</name>
</gene>
<accession>M0PA49</accession>
<evidence type="ECO:0000256" key="1">
    <source>
        <dbReference type="SAM" id="MobiDB-lite"/>
    </source>
</evidence>
<dbReference type="PATRIC" id="fig|1230454.4.peg.2090"/>
<dbReference type="Pfam" id="PF26047">
    <property type="entry name" value="DUF8015"/>
    <property type="match status" value="1"/>
</dbReference>
<feature type="transmembrane region" description="Helical" evidence="2">
    <location>
        <begin position="32"/>
        <end position="51"/>
    </location>
</feature>
<keyword evidence="2" id="KW-0472">Membrane</keyword>
<comment type="caution">
    <text evidence="3">The sequence shown here is derived from an EMBL/GenBank/DDBJ whole genome shotgun (WGS) entry which is preliminary data.</text>
</comment>
<dbReference type="InterPro" id="IPR058328">
    <property type="entry name" value="DUF8015"/>
</dbReference>
<evidence type="ECO:0000313" key="4">
    <source>
        <dbReference type="Proteomes" id="UP000011575"/>
    </source>
</evidence>
<sequence>MTGYYDYILGLIPAALIGVTAFLNLVGLSLTAALPAGAAAAAGLIAHAMFVNGPVDGEGRAAGGRAGGSPTRRPDGSTTGRSVGHSFDRPDGPSDGGAVNRPFDRYSGRSRTGGASD</sequence>
<dbReference type="STRING" id="1230454.C461_10378"/>
<feature type="region of interest" description="Disordered" evidence="1">
    <location>
        <begin position="57"/>
        <end position="117"/>
    </location>
</feature>
<dbReference type="EMBL" id="AOJI01000026">
    <property type="protein sequence ID" value="EMA66439.1"/>
    <property type="molecule type" value="Genomic_DNA"/>
</dbReference>
<name>M0PA49_9EURY</name>
<feature type="transmembrane region" description="Helical" evidence="2">
    <location>
        <begin position="7"/>
        <end position="26"/>
    </location>
</feature>
<keyword evidence="4" id="KW-1185">Reference proteome</keyword>
<reference evidence="3 4" key="1">
    <citation type="journal article" date="2014" name="PLoS Genet.">
        <title>Phylogenetically driven sequencing of extremely halophilic archaea reveals strategies for static and dynamic osmo-response.</title>
        <authorList>
            <person name="Becker E.A."/>
            <person name="Seitzer P.M."/>
            <person name="Tritt A."/>
            <person name="Larsen D."/>
            <person name="Krusor M."/>
            <person name="Yao A.I."/>
            <person name="Wu D."/>
            <person name="Madern D."/>
            <person name="Eisen J.A."/>
            <person name="Darling A.E."/>
            <person name="Facciotti M.T."/>
        </authorList>
    </citation>
    <scope>NUCLEOTIDE SEQUENCE [LARGE SCALE GENOMIC DNA]</scope>
    <source>
        <strain evidence="3 4">JCM 13560</strain>
    </source>
</reference>
<keyword evidence="2" id="KW-0812">Transmembrane</keyword>